<evidence type="ECO:0000256" key="2">
    <source>
        <dbReference type="SAM" id="MobiDB-lite"/>
    </source>
</evidence>
<dbReference type="EMBL" id="CP047650">
    <property type="protein sequence ID" value="QHI97353.1"/>
    <property type="molecule type" value="Genomic_DNA"/>
</dbReference>
<dbReference type="RefSeq" id="WP_160550871.1">
    <property type="nucleotide sequence ID" value="NZ_CP047650.1"/>
</dbReference>
<feature type="region of interest" description="Disordered" evidence="2">
    <location>
        <begin position="1"/>
        <end position="20"/>
    </location>
</feature>
<dbReference type="PANTHER" id="PTHR48081:SF8">
    <property type="entry name" value="ALPHA_BETA HYDROLASE FOLD-3 DOMAIN-CONTAINING PROTEIN-RELATED"/>
    <property type="match status" value="1"/>
</dbReference>
<sequence length="349" mass="37615">MSEEDFDKKDHHGEPNPVINALSNAVAAMRADDDQLALAKAHESLHPKAIEKLDVPEARRQPTAADAVKTLLRQQGRPTEPEQLVPGVRSHDTTLDGAAGSLPARIFTPEGSGPFPVIVYFHGGGWVIADKDVYDAGARGLAAQARAVVVSVDYRQAPEHRFPAAWDDALAAYRWTLQHAASIQGDPARVALAGESAGGNLAMATAIAACEAGLQRPVHVLSVYPVTQTSLNTESYLENAIAKPLNRAMVKWFVDHLVRSPEDLKDTRLQLIDADLKGLPPVTIVNARLDPLRSDGAKLLDALEDAGVEVERREYEGVAHEFFGAAAVLEKARQAQAFAAERLRASFGN</sequence>
<accession>A0A857J2A4</accession>
<name>A0A857J2A4_9BURK</name>
<evidence type="ECO:0000256" key="1">
    <source>
        <dbReference type="ARBA" id="ARBA00022801"/>
    </source>
</evidence>
<dbReference type="KEGG" id="xyk:GT347_04765"/>
<dbReference type="SUPFAM" id="SSF53474">
    <property type="entry name" value="alpha/beta-Hydrolases"/>
    <property type="match status" value="1"/>
</dbReference>
<organism evidence="4 5">
    <name type="scientific">Xylophilus rhododendri</name>
    <dbReference type="NCBI Taxonomy" id="2697032"/>
    <lineage>
        <taxon>Bacteria</taxon>
        <taxon>Pseudomonadati</taxon>
        <taxon>Pseudomonadota</taxon>
        <taxon>Betaproteobacteria</taxon>
        <taxon>Burkholderiales</taxon>
        <taxon>Xylophilus</taxon>
    </lineage>
</organism>
<dbReference type="AlphaFoldDB" id="A0A857J2A4"/>
<reference evidence="4 5" key="1">
    <citation type="submission" date="2020-01" db="EMBL/GenBank/DDBJ databases">
        <title>Genome sequencing of strain KACC 21265.</title>
        <authorList>
            <person name="Heo J."/>
            <person name="Kim S.-J."/>
            <person name="Kim J.-S."/>
            <person name="Hong S.-B."/>
            <person name="Kwon S.-W."/>
        </authorList>
    </citation>
    <scope>NUCLEOTIDE SEQUENCE [LARGE SCALE GENOMIC DNA]</scope>
    <source>
        <strain evidence="4 5">KACC 21265</strain>
    </source>
</reference>
<protein>
    <submittedName>
        <fullName evidence="4">Alpha/beta fold hydrolase</fullName>
    </submittedName>
</protein>
<keyword evidence="1 4" id="KW-0378">Hydrolase</keyword>
<dbReference type="Pfam" id="PF07859">
    <property type="entry name" value="Abhydrolase_3"/>
    <property type="match status" value="1"/>
</dbReference>
<evidence type="ECO:0000259" key="3">
    <source>
        <dbReference type="Pfam" id="PF07859"/>
    </source>
</evidence>
<evidence type="ECO:0000313" key="4">
    <source>
        <dbReference type="EMBL" id="QHI97353.1"/>
    </source>
</evidence>
<evidence type="ECO:0000313" key="5">
    <source>
        <dbReference type="Proteomes" id="UP000464787"/>
    </source>
</evidence>
<proteinExistence type="predicted"/>
<keyword evidence="5" id="KW-1185">Reference proteome</keyword>
<dbReference type="Proteomes" id="UP000464787">
    <property type="component" value="Chromosome"/>
</dbReference>
<feature type="compositionally biased region" description="Basic and acidic residues" evidence="2">
    <location>
        <begin position="1"/>
        <end position="14"/>
    </location>
</feature>
<dbReference type="Gene3D" id="3.40.50.1820">
    <property type="entry name" value="alpha/beta hydrolase"/>
    <property type="match status" value="1"/>
</dbReference>
<dbReference type="InterPro" id="IPR029058">
    <property type="entry name" value="AB_hydrolase_fold"/>
</dbReference>
<dbReference type="InterPro" id="IPR013094">
    <property type="entry name" value="AB_hydrolase_3"/>
</dbReference>
<feature type="domain" description="Alpha/beta hydrolase fold-3" evidence="3">
    <location>
        <begin position="118"/>
        <end position="323"/>
    </location>
</feature>
<gene>
    <name evidence="4" type="ORF">GT347_04765</name>
</gene>
<dbReference type="GO" id="GO:0016787">
    <property type="term" value="F:hydrolase activity"/>
    <property type="evidence" value="ECO:0007669"/>
    <property type="project" value="UniProtKB-KW"/>
</dbReference>
<dbReference type="PANTHER" id="PTHR48081">
    <property type="entry name" value="AB HYDROLASE SUPERFAMILY PROTEIN C4A8.06C"/>
    <property type="match status" value="1"/>
</dbReference>
<dbReference type="InterPro" id="IPR050300">
    <property type="entry name" value="GDXG_lipolytic_enzyme"/>
</dbReference>